<evidence type="ECO:0000313" key="3">
    <source>
        <dbReference type="Proteomes" id="UP000036395"/>
    </source>
</evidence>
<dbReference type="Proteomes" id="UP000036395">
    <property type="component" value="Unassembled WGS sequence"/>
</dbReference>
<reference evidence="2 4" key="2">
    <citation type="submission" date="2016-10" db="EMBL/GenBank/DDBJ databases">
        <authorList>
            <person name="Varghese N."/>
            <person name="Submissions S."/>
        </authorList>
    </citation>
    <scope>NUCLEOTIDE SEQUENCE [LARGE SCALE GENOMIC DNA]</scope>
    <source>
        <strain evidence="2 4">BS3652</strain>
    </source>
</reference>
<protein>
    <recommendedName>
        <fullName evidence="5">DUF2188 domain-containing protein</fullName>
    </recommendedName>
</protein>
<gene>
    <name evidence="2" type="ORF">SAMN04490203_2444</name>
    <name evidence="1" type="ORF">TU78_07390</name>
</gene>
<organism evidence="1 3">
    <name type="scientific">Pseudomonas taetrolens</name>
    <dbReference type="NCBI Taxonomy" id="47884"/>
    <lineage>
        <taxon>Bacteria</taxon>
        <taxon>Pseudomonadati</taxon>
        <taxon>Pseudomonadota</taxon>
        <taxon>Gammaproteobacteria</taxon>
        <taxon>Pseudomonadales</taxon>
        <taxon>Pseudomonadaceae</taxon>
        <taxon>Pseudomonas</taxon>
    </lineage>
</organism>
<dbReference type="EMBL" id="FNRS01000001">
    <property type="protein sequence ID" value="SEC45409.1"/>
    <property type="molecule type" value="Genomic_DNA"/>
</dbReference>
<evidence type="ECO:0000313" key="2">
    <source>
        <dbReference type="EMBL" id="SEC45409.1"/>
    </source>
</evidence>
<evidence type="ECO:0008006" key="5">
    <source>
        <dbReference type="Google" id="ProtNLM"/>
    </source>
</evidence>
<sequence length="62" mass="6738">MSTANSVNGYTIQQNDSGEWWMLDGANEQVAGPFASEQAAVEIASVFQDQPAPPARRRAKKD</sequence>
<keyword evidence="4" id="KW-1185">Reference proteome</keyword>
<evidence type="ECO:0000313" key="1">
    <source>
        <dbReference type="EMBL" id="KMM85178.1"/>
    </source>
</evidence>
<comment type="caution">
    <text evidence="1">The sequence shown here is derived from an EMBL/GenBank/DDBJ whole genome shotgun (WGS) entry which is preliminary data.</text>
</comment>
<dbReference type="EMBL" id="JYLA01000003">
    <property type="protein sequence ID" value="KMM85178.1"/>
    <property type="molecule type" value="Genomic_DNA"/>
</dbReference>
<name>A0A0J6GS30_PSETA</name>
<dbReference type="RefSeq" id="WP_048379733.1">
    <property type="nucleotide sequence ID" value="NZ_FNRS01000001.1"/>
</dbReference>
<accession>A0A0J6GS30</accession>
<dbReference type="PATRIC" id="fig|47884.3.peg.1888"/>
<dbReference type="Proteomes" id="UP000183155">
    <property type="component" value="Unassembled WGS sequence"/>
</dbReference>
<proteinExistence type="predicted"/>
<reference evidence="1 3" key="1">
    <citation type="submission" date="2015-02" db="EMBL/GenBank/DDBJ databases">
        <title>Pseudomonas helleri sp. nov. and Pseudomonas weihenstephanensis sp. nov., isolated from raw cows milk.</title>
        <authorList>
            <person name="von Neubeck M."/>
            <person name="Huptas C."/>
            <person name="Wenning M."/>
            <person name="Scherer S."/>
        </authorList>
    </citation>
    <scope>NUCLEOTIDE SEQUENCE [LARGE SCALE GENOMIC DNA]</scope>
    <source>
        <strain evidence="1 3">DSM 21104</strain>
    </source>
</reference>
<dbReference type="STRING" id="47884.SAMN04490203_2444"/>
<dbReference type="OrthoDB" id="7019008at2"/>
<evidence type="ECO:0000313" key="4">
    <source>
        <dbReference type="Proteomes" id="UP000183155"/>
    </source>
</evidence>
<dbReference type="AlphaFoldDB" id="A0A0J6GS30"/>